<dbReference type="OrthoDB" id="3527137at2759"/>
<reference evidence="5" key="3">
    <citation type="submission" date="2025-04" db="UniProtKB">
        <authorList>
            <consortium name="RefSeq"/>
        </authorList>
    </citation>
    <scope>IDENTIFICATION</scope>
    <source>
        <strain evidence="5">CBS 304.34</strain>
    </source>
</reference>
<feature type="compositionally biased region" description="Acidic residues" evidence="1">
    <location>
        <begin position="239"/>
        <end position="263"/>
    </location>
</feature>
<dbReference type="RefSeq" id="XP_033571450.1">
    <property type="nucleotide sequence ID" value="XM_033728469.1"/>
</dbReference>
<dbReference type="GeneID" id="54469362"/>
<feature type="compositionally biased region" description="Low complexity" evidence="1">
    <location>
        <begin position="8"/>
        <end position="26"/>
    </location>
</feature>
<evidence type="ECO:0000313" key="3">
    <source>
        <dbReference type="EMBL" id="KAF2804486.1"/>
    </source>
</evidence>
<dbReference type="EMBL" id="MU003713">
    <property type="protein sequence ID" value="KAF2804486.1"/>
    <property type="molecule type" value="Genomic_DNA"/>
</dbReference>
<organism evidence="3">
    <name type="scientific">Mytilinidion resinicola</name>
    <dbReference type="NCBI Taxonomy" id="574789"/>
    <lineage>
        <taxon>Eukaryota</taxon>
        <taxon>Fungi</taxon>
        <taxon>Dikarya</taxon>
        <taxon>Ascomycota</taxon>
        <taxon>Pezizomycotina</taxon>
        <taxon>Dothideomycetes</taxon>
        <taxon>Pleosporomycetidae</taxon>
        <taxon>Mytilinidiales</taxon>
        <taxon>Mytilinidiaceae</taxon>
        <taxon>Mytilinidion</taxon>
    </lineage>
</organism>
<dbReference type="Proteomes" id="UP000504636">
    <property type="component" value="Unplaced"/>
</dbReference>
<name>A0A6A6Y6N1_9PEZI</name>
<evidence type="ECO:0000259" key="2">
    <source>
        <dbReference type="Pfam" id="PF24968"/>
    </source>
</evidence>
<evidence type="ECO:0000256" key="1">
    <source>
        <dbReference type="SAM" id="MobiDB-lite"/>
    </source>
</evidence>
<dbReference type="AlphaFoldDB" id="A0A6A6Y6N1"/>
<gene>
    <name evidence="3 5" type="ORF">BDZ99DRAFT_575438</name>
</gene>
<feature type="region of interest" description="Disordered" evidence="1">
    <location>
        <begin position="238"/>
        <end position="263"/>
    </location>
</feature>
<accession>A0A6A6Y6N1</accession>
<sequence>MAYQIKYTSTPSTAGSASSGNAPGSNVPASGGNAPTILPSLSASAISASITHIVALDGGANQARSEDNTSTFTKIRVTIHTTGPWADSPHSNNHVTTFLILDQGGAVQIDMRTDNGDRRGQLYWKLVTYENSSSEIKAFDYSLGAPVPVYILYRAIRYEWKLHQCLFLSGGSGCHYWNYVLLSKIAADTARFSFHSGVPAHAWGVFGKWYSRTGAERPNQPILQGEFQSYEQWYQDWFGEGEEEEDDDDGDDDNNDDDDDKDE</sequence>
<keyword evidence="4" id="KW-1185">Reference proteome</keyword>
<feature type="domain" description="DUF7770" evidence="2">
    <location>
        <begin position="75"/>
        <end position="227"/>
    </location>
</feature>
<dbReference type="InterPro" id="IPR056672">
    <property type="entry name" value="DUF7770"/>
</dbReference>
<reference evidence="3 5" key="1">
    <citation type="journal article" date="2020" name="Stud. Mycol.">
        <title>101 Dothideomycetes genomes: a test case for predicting lifestyles and emergence of pathogens.</title>
        <authorList>
            <person name="Haridas S."/>
            <person name="Albert R."/>
            <person name="Binder M."/>
            <person name="Bloem J."/>
            <person name="Labutti K."/>
            <person name="Salamov A."/>
            <person name="Andreopoulos B."/>
            <person name="Baker S."/>
            <person name="Barry K."/>
            <person name="Bills G."/>
            <person name="Bluhm B."/>
            <person name="Cannon C."/>
            <person name="Castanera R."/>
            <person name="Culley D."/>
            <person name="Daum C."/>
            <person name="Ezra D."/>
            <person name="Gonzalez J."/>
            <person name="Henrissat B."/>
            <person name="Kuo A."/>
            <person name="Liang C."/>
            <person name="Lipzen A."/>
            <person name="Lutzoni F."/>
            <person name="Magnuson J."/>
            <person name="Mondo S."/>
            <person name="Nolan M."/>
            <person name="Ohm R."/>
            <person name="Pangilinan J."/>
            <person name="Park H.-J."/>
            <person name="Ramirez L."/>
            <person name="Alfaro M."/>
            <person name="Sun H."/>
            <person name="Tritt A."/>
            <person name="Yoshinaga Y."/>
            <person name="Zwiers L.-H."/>
            <person name="Turgeon B."/>
            <person name="Goodwin S."/>
            <person name="Spatafora J."/>
            <person name="Crous P."/>
            <person name="Grigoriev I."/>
        </authorList>
    </citation>
    <scope>NUCLEOTIDE SEQUENCE</scope>
    <source>
        <strain evidence="3 5">CBS 304.34</strain>
    </source>
</reference>
<dbReference type="Pfam" id="PF24968">
    <property type="entry name" value="DUF7770"/>
    <property type="match status" value="1"/>
</dbReference>
<evidence type="ECO:0000313" key="5">
    <source>
        <dbReference type="RefSeq" id="XP_033571450.1"/>
    </source>
</evidence>
<protein>
    <recommendedName>
        <fullName evidence="2">DUF7770 domain-containing protein</fullName>
    </recommendedName>
</protein>
<feature type="region of interest" description="Disordered" evidence="1">
    <location>
        <begin position="1"/>
        <end position="31"/>
    </location>
</feature>
<evidence type="ECO:0000313" key="4">
    <source>
        <dbReference type="Proteomes" id="UP000504636"/>
    </source>
</evidence>
<reference evidence="5" key="2">
    <citation type="submission" date="2020-04" db="EMBL/GenBank/DDBJ databases">
        <authorList>
            <consortium name="NCBI Genome Project"/>
        </authorList>
    </citation>
    <scope>NUCLEOTIDE SEQUENCE</scope>
    <source>
        <strain evidence="5">CBS 304.34</strain>
    </source>
</reference>
<proteinExistence type="predicted"/>